<dbReference type="PROSITE" id="PS50181">
    <property type="entry name" value="FBOX"/>
    <property type="match status" value="1"/>
</dbReference>
<keyword evidence="4" id="KW-1185">Reference proteome</keyword>
<evidence type="ECO:0000313" key="4">
    <source>
        <dbReference type="Proteomes" id="UP001341281"/>
    </source>
</evidence>
<dbReference type="SMART" id="SM00256">
    <property type="entry name" value="FBOX"/>
    <property type="match status" value="1"/>
</dbReference>
<evidence type="ECO:0000256" key="1">
    <source>
        <dbReference type="SAM" id="MobiDB-lite"/>
    </source>
</evidence>
<protein>
    <recommendedName>
        <fullName evidence="2">F-box domain-containing protein</fullName>
    </recommendedName>
</protein>
<gene>
    <name evidence="3" type="ORF">U9M48_033556</name>
</gene>
<dbReference type="Gene3D" id="1.20.1280.50">
    <property type="match status" value="1"/>
</dbReference>
<dbReference type="InterPro" id="IPR032675">
    <property type="entry name" value="LRR_dom_sf"/>
</dbReference>
<reference evidence="3 4" key="1">
    <citation type="submission" date="2024-02" db="EMBL/GenBank/DDBJ databases">
        <title>High-quality chromosome-scale genome assembly of Pensacola bahiagrass (Paspalum notatum Flugge var. saurae).</title>
        <authorList>
            <person name="Vega J.M."/>
            <person name="Podio M."/>
            <person name="Orjuela J."/>
            <person name="Siena L.A."/>
            <person name="Pessino S.C."/>
            <person name="Combes M.C."/>
            <person name="Mariac C."/>
            <person name="Albertini E."/>
            <person name="Pupilli F."/>
            <person name="Ortiz J.P.A."/>
            <person name="Leblanc O."/>
        </authorList>
    </citation>
    <scope>NUCLEOTIDE SEQUENCE [LARGE SCALE GENOMIC DNA]</scope>
    <source>
        <strain evidence="3">R1</strain>
        <tissue evidence="3">Leaf</tissue>
    </source>
</reference>
<dbReference type="SUPFAM" id="SSF52047">
    <property type="entry name" value="RNI-like"/>
    <property type="match status" value="1"/>
</dbReference>
<dbReference type="InterPro" id="IPR044997">
    <property type="entry name" value="F-box_plant"/>
</dbReference>
<dbReference type="InterPro" id="IPR036047">
    <property type="entry name" value="F-box-like_dom_sf"/>
</dbReference>
<dbReference type="InterPro" id="IPR055411">
    <property type="entry name" value="LRR_FXL15/At3g58940/PEG3-like"/>
</dbReference>
<evidence type="ECO:0000259" key="2">
    <source>
        <dbReference type="PROSITE" id="PS50181"/>
    </source>
</evidence>
<evidence type="ECO:0000313" key="3">
    <source>
        <dbReference type="EMBL" id="WVZ86832.1"/>
    </source>
</evidence>
<dbReference type="Pfam" id="PF00646">
    <property type="entry name" value="F-box"/>
    <property type="match status" value="1"/>
</dbReference>
<dbReference type="Proteomes" id="UP001341281">
    <property type="component" value="Chromosome 07"/>
</dbReference>
<dbReference type="Gene3D" id="3.80.10.10">
    <property type="entry name" value="Ribonuclease Inhibitor"/>
    <property type="match status" value="1"/>
</dbReference>
<dbReference type="SUPFAM" id="SSF81383">
    <property type="entry name" value="F-box domain"/>
    <property type="match status" value="1"/>
</dbReference>
<dbReference type="PANTHER" id="PTHR32153">
    <property type="entry name" value="OJ000223_09.16 PROTEIN"/>
    <property type="match status" value="1"/>
</dbReference>
<dbReference type="AlphaFoldDB" id="A0AAQ3X6E1"/>
<dbReference type="InterPro" id="IPR001810">
    <property type="entry name" value="F-box_dom"/>
</dbReference>
<feature type="region of interest" description="Disordered" evidence="1">
    <location>
        <begin position="28"/>
        <end position="47"/>
    </location>
</feature>
<proteinExistence type="predicted"/>
<dbReference type="CDD" id="cd22160">
    <property type="entry name" value="F-box_AtFBL13-like"/>
    <property type="match status" value="1"/>
</dbReference>
<dbReference type="InterPro" id="IPR053781">
    <property type="entry name" value="F-box_AtFBL13-like"/>
</dbReference>
<sequence length="482" mass="55423">MTDIVIRPEAAAVEKVTSTTAAVAEDQIPTTRQELQHEGLPSTQELEQDDDLVESTLHDDDLELEDRLSSLPDDILSSILERLMLPEAARTSVLSRRWRHLFRFRSIINLDVAYFARKIVKGGELERKHLPLISASLLQAARSMLAQQDRQCPITMISRLYLRLQLREECIDIISCVDNAMASGRPIASLWLIMTSEIVDDDCVDKHWIAYGRCFMKVFDAGPHAFAGVTHLHIECVRLSKDEMDSVLNTCKQLDYLCLHVFDCEGQSVLEIEHLRLTKLKITFCQFVRLVLRCFPKLRSLTCQSWMTSQYQYPLSFGHVPQLSTLFLRNPGPKKAKNFLLSEFLSNVMVDALDLDFQSEKVWDHTGCAEGDNPYWRELRQQLFDKRSNILAWEACGDLMHYSLKKLTIEGYEDEEKFTKFIRRVVEAAVGLELIVLLDSGWCPICNFSPSTRYPQTSEERDMTKKKISKWRSKPINVRIGT</sequence>
<feature type="domain" description="F-box" evidence="2">
    <location>
        <begin position="65"/>
        <end position="103"/>
    </location>
</feature>
<name>A0AAQ3X6E1_PASNO</name>
<organism evidence="3 4">
    <name type="scientific">Paspalum notatum var. saurae</name>
    <dbReference type="NCBI Taxonomy" id="547442"/>
    <lineage>
        <taxon>Eukaryota</taxon>
        <taxon>Viridiplantae</taxon>
        <taxon>Streptophyta</taxon>
        <taxon>Embryophyta</taxon>
        <taxon>Tracheophyta</taxon>
        <taxon>Spermatophyta</taxon>
        <taxon>Magnoliopsida</taxon>
        <taxon>Liliopsida</taxon>
        <taxon>Poales</taxon>
        <taxon>Poaceae</taxon>
        <taxon>PACMAD clade</taxon>
        <taxon>Panicoideae</taxon>
        <taxon>Andropogonodae</taxon>
        <taxon>Paspaleae</taxon>
        <taxon>Paspalinae</taxon>
        <taxon>Paspalum</taxon>
    </lineage>
</organism>
<accession>A0AAQ3X6E1</accession>
<dbReference type="EMBL" id="CP144751">
    <property type="protein sequence ID" value="WVZ86832.1"/>
    <property type="molecule type" value="Genomic_DNA"/>
</dbReference>
<dbReference type="Pfam" id="PF24758">
    <property type="entry name" value="LRR_At5g56370"/>
    <property type="match status" value="1"/>
</dbReference>